<evidence type="ECO:0000313" key="5">
    <source>
        <dbReference type="EMBL" id="MEJ6399858.1"/>
    </source>
</evidence>
<evidence type="ECO:0000313" key="6">
    <source>
        <dbReference type="Proteomes" id="UP001370590"/>
    </source>
</evidence>
<dbReference type="SUPFAM" id="SSF51445">
    <property type="entry name" value="(Trans)glycosidases"/>
    <property type="match status" value="1"/>
</dbReference>
<feature type="compositionally biased region" description="Acidic residues" evidence="2">
    <location>
        <begin position="235"/>
        <end position="244"/>
    </location>
</feature>
<dbReference type="Proteomes" id="UP001370590">
    <property type="component" value="Unassembled WGS sequence"/>
</dbReference>
<feature type="region of interest" description="Disordered" evidence="2">
    <location>
        <begin position="229"/>
        <end position="263"/>
    </location>
</feature>
<reference evidence="5 6" key="1">
    <citation type="submission" date="2023-10" db="EMBL/GenBank/DDBJ databases">
        <title>Nicoliella lavandulae sp. nov. isolated from Lavandula angustifolia flowers.</title>
        <authorList>
            <person name="Alcantara C."/>
            <person name="Zuniga M."/>
            <person name="Landete J.M."/>
            <person name="Monedero V."/>
        </authorList>
    </citation>
    <scope>NUCLEOTIDE SEQUENCE [LARGE SCALE GENOMIC DNA]</scope>
    <source>
        <strain evidence="5 6">Es01</strain>
    </source>
</reference>
<feature type="chain" id="PRO_5047338885" evidence="3">
    <location>
        <begin position="26"/>
        <end position="336"/>
    </location>
</feature>
<dbReference type="Pfam" id="PF19087">
    <property type="entry name" value="DUF5776"/>
    <property type="match status" value="1"/>
</dbReference>
<protein>
    <submittedName>
        <fullName evidence="5">GH25 family lysozyme</fullName>
    </submittedName>
</protein>
<evidence type="ECO:0000259" key="4">
    <source>
        <dbReference type="Pfam" id="PF19087"/>
    </source>
</evidence>
<dbReference type="InterPro" id="IPR044081">
    <property type="entry name" value="DUF5776"/>
</dbReference>
<evidence type="ECO:0000256" key="1">
    <source>
        <dbReference type="ARBA" id="ARBA00010646"/>
    </source>
</evidence>
<feature type="signal peptide" evidence="3">
    <location>
        <begin position="1"/>
        <end position="25"/>
    </location>
</feature>
<dbReference type="PROSITE" id="PS51904">
    <property type="entry name" value="GLYCOSYL_HYDROL_F25_2"/>
    <property type="match status" value="1"/>
</dbReference>
<dbReference type="InterPro" id="IPR002053">
    <property type="entry name" value="Glyco_hydro_25"/>
</dbReference>
<comment type="caution">
    <text evidence="5">The sequence shown here is derived from an EMBL/GenBank/DDBJ whole genome shotgun (WGS) entry which is preliminary data.</text>
</comment>
<accession>A0ABU8SIX5</accession>
<dbReference type="EMBL" id="JAWMWH010000001">
    <property type="protein sequence ID" value="MEJ6399858.1"/>
    <property type="molecule type" value="Genomic_DNA"/>
</dbReference>
<organism evidence="5 6">
    <name type="scientific">Nicoliella lavandulae</name>
    <dbReference type="NCBI Taxonomy" id="3082954"/>
    <lineage>
        <taxon>Bacteria</taxon>
        <taxon>Bacillati</taxon>
        <taxon>Bacillota</taxon>
        <taxon>Bacilli</taxon>
        <taxon>Lactobacillales</taxon>
        <taxon>Lactobacillaceae</taxon>
        <taxon>Nicoliella</taxon>
    </lineage>
</organism>
<keyword evidence="6" id="KW-1185">Reference proteome</keyword>
<evidence type="ECO:0000256" key="2">
    <source>
        <dbReference type="SAM" id="MobiDB-lite"/>
    </source>
</evidence>
<sequence length="336" mass="36944">MKMFKALCTMVVVLGLAIIAPVVNASADTSNTKPIYDLSEWQGTITNSQAQKLKNEANFLILRVQYGSSYKDKVFQNNVKTLSKYGVKYGVYSYSLYSSASNAANEATTLIKSAPNALFYVNDAEANHVTSGSLNSATVAWANRARQLTKRPIVLYSYQSFMSNFTTAKSAYDAIWLASYTSATPNTSYHYDLWQYTDKYYSAALGKRVDASRIPTNGKPLSFWLGGSTTSSTADDSDSDDDDSSSVSTTVDNPVNNPHVIQISPSNYVSTGTRFKVLSKNLNEYKNVSLSEKATQVLHRGQVVSGTPVKYGQTYRIKTADGTYFSANKKLVQIIQ</sequence>
<gene>
    <name evidence="5" type="ORF">R4146_01470</name>
</gene>
<dbReference type="InterPro" id="IPR017853">
    <property type="entry name" value="GH"/>
</dbReference>
<evidence type="ECO:0000256" key="3">
    <source>
        <dbReference type="SAM" id="SignalP"/>
    </source>
</evidence>
<dbReference type="RefSeq" id="WP_339959694.1">
    <property type="nucleotide sequence ID" value="NZ_JAWMWH010000001.1"/>
</dbReference>
<dbReference type="Gene3D" id="3.20.20.80">
    <property type="entry name" value="Glycosidases"/>
    <property type="match status" value="1"/>
</dbReference>
<proteinExistence type="inferred from homology"/>
<feature type="domain" description="DUF5776" evidence="4">
    <location>
        <begin position="272"/>
        <end position="332"/>
    </location>
</feature>
<dbReference type="Pfam" id="PF01183">
    <property type="entry name" value="Glyco_hydro_25"/>
    <property type="match status" value="1"/>
</dbReference>
<name>A0ABU8SIX5_9LACO</name>
<dbReference type="PANTHER" id="PTHR34135">
    <property type="entry name" value="LYSOZYME"/>
    <property type="match status" value="1"/>
</dbReference>
<comment type="similarity">
    <text evidence="1">Belongs to the glycosyl hydrolase 25 family.</text>
</comment>
<dbReference type="PANTHER" id="PTHR34135:SF1">
    <property type="entry name" value="GLYCOSYL HYDROLASE FAMILY 25"/>
    <property type="match status" value="1"/>
</dbReference>
<keyword evidence="3" id="KW-0732">Signal</keyword>